<keyword evidence="2" id="KW-0285">Flavoprotein</keyword>
<evidence type="ECO:0000256" key="2">
    <source>
        <dbReference type="ARBA" id="ARBA00022630"/>
    </source>
</evidence>
<dbReference type="GO" id="GO:0071949">
    <property type="term" value="F:FAD binding"/>
    <property type="evidence" value="ECO:0007669"/>
    <property type="project" value="InterPro"/>
</dbReference>
<dbReference type="Proteomes" id="UP000053257">
    <property type="component" value="Unassembled WGS sequence"/>
</dbReference>
<evidence type="ECO:0000259" key="6">
    <source>
        <dbReference type="Pfam" id="PF01494"/>
    </source>
</evidence>
<dbReference type="InterPro" id="IPR036188">
    <property type="entry name" value="FAD/NAD-bd_sf"/>
</dbReference>
<organism evidence="7 8">
    <name type="scientific">Phlebiopsis gigantea (strain 11061_1 CR5-6)</name>
    <name type="common">White-rot fungus</name>
    <name type="synonym">Peniophora gigantea</name>
    <dbReference type="NCBI Taxonomy" id="745531"/>
    <lineage>
        <taxon>Eukaryota</taxon>
        <taxon>Fungi</taxon>
        <taxon>Dikarya</taxon>
        <taxon>Basidiomycota</taxon>
        <taxon>Agaricomycotina</taxon>
        <taxon>Agaricomycetes</taxon>
        <taxon>Polyporales</taxon>
        <taxon>Phanerochaetaceae</taxon>
        <taxon>Phlebiopsis</taxon>
    </lineage>
</organism>
<evidence type="ECO:0000313" key="8">
    <source>
        <dbReference type="Proteomes" id="UP000053257"/>
    </source>
</evidence>
<accession>A0A0C3NUD9</accession>
<dbReference type="HOGENOM" id="CLU_009665_19_3_1"/>
<evidence type="ECO:0000256" key="3">
    <source>
        <dbReference type="ARBA" id="ARBA00022827"/>
    </source>
</evidence>
<dbReference type="PRINTS" id="PR00420">
    <property type="entry name" value="RNGMNOXGNASE"/>
</dbReference>
<sequence length="472" mass="52706">MAQPSLKICFVIIGATPGGLALALSLRRAGHRAVVLQVEDAMEHVRSISSYAVPPNMSKLLTRWGLEKELDETSIRCKSMFIQHYERGEVLGEHKWHEELFKDAGGYFLDMHHNDLDRLLRDKAVSLGAEIIPDAQVLSIDFDANDRPSVRLASGDVLEADVVVGADGMGSIARTMVIGEERREIDLGLTSFNISVPREAVAADPQLEPLLDLSKVLYAWWGSSRFALGWVAGVHPEYFLRVLVPKAGTEEHHWRDVTRSQALTAIGHCEPRLQKLIELSSTIRCLPVTASEELETWIHSSGRILILGDAAHPFPPGGVNEVSTSVCDAATLGELFRHLHSDHQITRFVQAFEELRQKHVKGLLEADLANFGVFSMPAGEAHEQRDVLVKEKYRAGVDAFMAFMGDEDDAVAAVWERDKDFLAYDAEDHAAEWWNDWGLLQERADRRMRVIESRVPRVLDIQKTATQGIEVS</sequence>
<dbReference type="STRING" id="745531.A0A0C3NUD9"/>
<dbReference type="SUPFAM" id="SSF51905">
    <property type="entry name" value="FAD/NAD(P)-binding domain"/>
    <property type="match status" value="1"/>
</dbReference>
<dbReference type="InterPro" id="IPR002938">
    <property type="entry name" value="FAD-bd"/>
</dbReference>
<gene>
    <name evidence="7" type="ORF">PHLGIDRAFT_103572</name>
</gene>
<dbReference type="InterPro" id="IPR050493">
    <property type="entry name" value="FAD-dep_Monooxygenase_BioMet"/>
</dbReference>
<proteinExistence type="inferred from homology"/>
<dbReference type="EMBL" id="KN840472">
    <property type="protein sequence ID" value="KIP08939.1"/>
    <property type="molecule type" value="Genomic_DNA"/>
</dbReference>
<evidence type="ECO:0000313" key="7">
    <source>
        <dbReference type="EMBL" id="KIP08939.1"/>
    </source>
</evidence>
<keyword evidence="3" id="KW-0274">FAD</keyword>
<keyword evidence="5" id="KW-0503">Monooxygenase</keyword>
<reference evidence="7 8" key="1">
    <citation type="journal article" date="2014" name="PLoS Genet.">
        <title>Analysis of the Phlebiopsis gigantea genome, transcriptome and secretome provides insight into its pioneer colonization strategies of wood.</title>
        <authorList>
            <person name="Hori C."/>
            <person name="Ishida T."/>
            <person name="Igarashi K."/>
            <person name="Samejima M."/>
            <person name="Suzuki H."/>
            <person name="Master E."/>
            <person name="Ferreira P."/>
            <person name="Ruiz-Duenas F.J."/>
            <person name="Held B."/>
            <person name="Canessa P."/>
            <person name="Larrondo L.F."/>
            <person name="Schmoll M."/>
            <person name="Druzhinina I.S."/>
            <person name="Kubicek C.P."/>
            <person name="Gaskell J.A."/>
            <person name="Kersten P."/>
            <person name="St John F."/>
            <person name="Glasner J."/>
            <person name="Sabat G."/>
            <person name="Splinter BonDurant S."/>
            <person name="Syed K."/>
            <person name="Yadav J."/>
            <person name="Mgbeahuruike A.C."/>
            <person name="Kovalchuk A."/>
            <person name="Asiegbu F.O."/>
            <person name="Lackner G."/>
            <person name="Hoffmeister D."/>
            <person name="Rencoret J."/>
            <person name="Gutierrez A."/>
            <person name="Sun H."/>
            <person name="Lindquist E."/>
            <person name="Barry K."/>
            <person name="Riley R."/>
            <person name="Grigoriev I.V."/>
            <person name="Henrissat B."/>
            <person name="Kues U."/>
            <person name="Berka R.M."/>
            <person name="Martinez A.T."/>
            <person name="Covert S.F."/>
            <person name="Blanchette R.A."/>
            <person name="Cullen D."/>
        </authorList>
    </citation>
    <scope>NUCLEOTIDE SEQUENCE [LARGE SCALE GENOMIC DNA]</scope>
    <source>
        <strain evidence="7 8">11061_1 CR5-6</strain>
    </source>
</reference>
<comment type="similarity">
    <text evidence="1">Belongs to the paxM FAD-dependent monooxygenase family.</text>
</comment>
<dbReference type="Gene3D" id="3.50.50.60">
    <property type="entry name" value="FAD/NAD(P)-binding domain"/>
    <property type="match status" value="1"/>
</dbReference>
<dbReference type="AlphaFoldDB" id="A0A0C3NUD9"/>
<dbReference type="OrthoDB" id="5428495at2759"/>
<keyword evidence="4" id="KW-0560">Oxidoreductase</keyword>
<dbReference type="PANTHER" id="PTHR13789:SF147">
    <property type="entry name" value="PUTATIVE (AFU_ORTHOLOGUE AFUA_2G01950)-RELATED"/>
    <property type="match status" value="1"/>
</dbReference>
<name>A0A0C3NUD9_PHLG1</name>
<evidence type="ECO:0000256" key="1">
    <source>
        <dbReference type="ARBA" id="ARBA00007992"/>
    </source>
</evidence>
<protein>
    <recommendedName>
        <fullName evidence="6">FAD-binding domain-containing protein</fullName>
    </recommendedName>
</protein>
<keyword evidence="8" id="KW-1185">Reference proteome</keyword>
<evidence type="ECO:0000256" key="5">
    <source>
        <dbReference type="ARBA" id="ARBA00023033"/>
    </source>
</evidence>
<dbReference type="GO" id="GO:0004497">
    <property type="term" value="F:monooxygenase activity"/>
    <property type="evidence" value="ECO:0007669"/>
    <property type="project" value="UniProtKB-KW"/>
</dbReference>
<evidence type="ECO:0000256" key="4">
    <source>
        <dbReference type="ARBA" id="ARBA00023002"/>
    </source>
</evidence>
<dbReference type="Pfam" id="PF01494">
    <property type="entry name" value="FAD_binding_3"/>
    <property type="match status" value="1"/>
</dbReference>
<feature type="domain" description="FAD-binding" evidence="6">
    <location>
        <begin position="11"/>
        <end position="364"/>
    </location>
</feature>
<dbReference type="PANTHER" id="PTHR13789">
    <property type="entry name" value="MONOOXYGENASE"/>
    <property type="match status" value="1"/>
</dbReference>